<protein>
    <recommendedName>
        <fullName evidence="1">INTS8 TPR repeats domain-containing protein</fullName>
    </recommendedName>
</protein>
<accession>A0A3L8E132</accession>
<evidence type="ECO:0000313" key="2">
    <source>
        <dbReference type="EMBL" id="RLU26095.1"/>
    </source>
</evidence>
<dbReference type="Pfam" id="PF25756">
    <property type="entry name" value="TPR_INTS8"/>
    <property type="match status" value="1"/>
</dbReference>
<proteinExistence type="predicted"/>
<dbReference type="AlphaFoldDB" id="A0A3L8E132"/>
<dbReference type="Proteomes" id="UP000279307">
    <property type="component" value="Chromosome 2"/>
</dbReference>
<gene>
    <name evidence="2" type="ORF">DMN91_002260</name>
</gene>
<reference evidence="2" key="2">
    <citation type="submission" date="2018-07" db="EMBL/GenBank/DDBJ databases">
        <authorList>
            <person name="Mckenzie S.K."/>
            <person name="Kronauer D.J.C."/>
        </authorList>
    </citation>
    <scope>NUCLEOTIDE SEQUENCE</scope>
    <source>
        <strain evidence="2">Clonal line C1</strain>
    </source>
</reference>
<organism evidence="2">
    <name type="scientific">Ooceraea biroi</name>
    <name type="common">Clonal raider ant</name>
    <name type="synonym">Cerapachys biroi</name>
    <dbReference type="NCBI Taxonomy" id="2015173"/>
    <lineage>
        <taxon>Eukaryota</taxon>
        <taxon>Metazoa</taxon>
        <taxon>Ecdysozoa</taxon>
        <taxon>Arthropoda</taxon>
        <taxon>Hexapoda</taxon>
        <taxon>Insecta</taxon>
        <taxon>Pterygota</taxon>
        <taxon>Neoptera</taxon>
        <taxon>Endopterygota</taxon>
        <taxon>Hymenoptera</taxon>
        <taxon>Apocrita</taxon>
        <taxon>Aculeata</taxon>
        <taxon>Formicoidea</taxon>
        <taxon>Formicidae</taxon>
        <taxon>Dorylinae</taxon>
        <taxon>Ooceraea</taxon>
    </lineage>
</organism>
<comment type="caution">
    <text evidence="2">The sequence shown here is derived from an EMBL/GenBank/DDBJ whole genome shotgun (WGS) entry which is preliminary data.</text>
</comment>
<reference evidence="2" key="1">
    <citation type="journal article" date="2018" name="Genome Res.">
        <title>The genomic architecture and molecular evolution of ant odorant receptors.</title>
        <authorList>
            <person name="McKenzie S.K."/>
            <person name="Kronauer D.J.C."/>
        </authorList>
    </citation>
    <scope>NUCLEOTIDE SEQUENCE [LARGE SCALE GENOMIC DNA]</scope>
    <source>
        <strain evidence="2">Clonal line C1</strain>
    </source>
</reference>
<dbReference type="OrthoDB" id="64340at2759"/>
<dbReference type="InterPro" id="IPR057980">
    <property type="entry name" value="TPR_INTS8"/>
</dbReference>
<name>A0A3L8E132_OOCBI</name>
<sequence length="170" mass="19564">MMDAQSFPNKLLINATLMWKLRTIKTLNTPNGREAALDNVLKKITATEKERISHYLLYLANTANIEGFASRVLNSPSFSSLFNETELIILRNAVAPDEVDLPDLLLHNDWGIPSVPYIQSERIEVFELKQKLIESHDCHVIRETLIHLEGKHRTKPLWQINNCWELPIPL</sequence>
<evidence type="ECO:0000259" key="1">
    <source>
        <dbReference type="Pfam" id="PF25756"/>
    </source>
</evidence>
<dbReference type="EMBL" id="QOIP01000002">
    <property type="protein sequence ID" value="RLU26095.1"/>
    <property type="molecule type" value="Genomic_DNA"/>
</dbReference>
<feature type="domain" description="INTS8 TPR repeats" evidence="1">
    <location>
        <begin position="123"/>
        <end position="170"/>
    </location>
</feature>